<dbReference type="Proteomes" id="UP001586593">
    <property type="component" value="Unassembled WGS sequence"/>
</dbReference>
<keyword evidence="4" id="KW-1185">Reference proteome</keyword>
<keyword evidence="2" id="KW-0472">Membrane</keyword>
<protein>
    <submittedName>
        <fullName evidence="3">Uncharacterized protein</fullName>
    </submittedName>
</protein>
<feature type="compositionally biased region" description="Polar residues" evidence="1">
    <location>
        <begin position="288"/>
        <end position="302"/>
    </location>
</feature>
<evidence type="ECO:0000313" key="3">
    <source>
        <dbReference type="EMBL" id="KAL1881397.1"/>
    </source>
</evidence>
<dbReference type="EMBL" id="JAZHXJ010000024">
    <property type="protein sequence ID" value="KAL1881397.1"/>
    <property type="molecule type" value="Genomic_DNA"/>
</dbReference>
<evidence type="ECO:0000256" key="1">
    <source>
        <dbReference type="SAM" id="MobiDB-lite"/>
    </source>
</evidence>
<keyword evidence="2" id="KW-1133">Transmembrane helix</keyword>
<organism evidence="3 4">
    <name type="scientific">Phialemonium thermophilum</name>
    <dbReference type="NCBI Taxonomy" id="223376"/>
    <lineage>
        <taxon>Eukaryota</taxon>
        <taxon>Fungi</taxon>
        <taxon>Dikarya</taxon>
        <taxon>Ascomycota</taxon>
        <taxon>Pezizomycotina</taxon>
        <taxon>Sordariomycetes</taxon>
        <taxon>Sordariomycetidae</taxon>
        <taxon>Cephalothecales</taxon>
        <taxon>Cephalothecaceae</taxon>
        <taxon>Phialemonium</taxon>
    </lineage>
</organism>
<proteinExistence type="predicted"/>
<reference evidence="3 4" key="1">
    <citation type="journal article" date="2024" name="Commun. Biol.">
        <title>Comparative genomic analysis of thermophilic fungi reveals convergent evolutionary adaptations and gene losses.</title>
        <authorList>
            <person name="Steindorff A.S."/>
            <person name="Aguilar-Pontes M.V."/>
            <person name="Robinson A.J."/>
            <person name="Andreopoulos B."/>
            <person name="LaButti K."/>
            <person name="Kuo A."/>
            <person name="Mondo S."/>
            <person name="Riley R."/>
            <person name="Otillar R."/>
            <person name="Haridas S."/>
            <person name="Lipzen A."/>
            <person name="Grimwood J."/>
            <person name="Schmutz J."/>
            <person name="Clum A."/>
            <person name="Reid I.D."/>
            <person name="Moisan M.C."/>
            <person name="Butler G."/>
            <person name="Nguyen T.T.M."/>
            <person name="Dewar K."/>
            <person name="Conant G."/>
            <person name="Drula E."/>
            <person name="Henrissat B."/>
            <person name="Hansel C."/>
            <person name="Singer S."/>
            <person name="Hutchinson M.I."/>
            <person name="de Vries R.P."/>
            <person name="Natvig D.O."/>
            <person name="Powell A.J."/>
            <person name="Tsang A."/>
            <person name="Grigoriev I.V."/>
        </authorList>
    </citation>
    <scope>NUCLEOTIDE SEQUENCE [LARGE SCALE GENOMIC DNA]</scope>
    <source>
        <strain evidence="3 4">ATCC 24622</strain>
    </source>
</reference>
<feature type="region of interest" description="Disordered" evidence="1">
    <location>
        <begin position="1"/>
        <end position="41"/>
    </location>
</feature>
<sequence length="349" mass="34593">MSSANDNGVFAPSQNDEPANAHNVPVQEAQPNQALTAGTEVRGSSRFKKNAVYGLGTASLIVVLALMAAILASAVNLQKNVDVLKDEAKNGHLSGYNMRALVPTYDGEINVVAATSSYETSAISVSATGTNTCLSSSETSDEPTGGAFTSTSTTTVIVTAGGSTETTSAMAASGSAAGVTTITAGSDITSTIMLTLTSTVTCSNGVTSVVDTEASSFGGISTSSFQDSNPSVSLPSPAIGGTDTSVSEVTSTIVVTETTTTSGTTGNSTITAETSVPSFSIMTSTLPVSQNGTGPRLSSSSGGVAPTPTFPPVSGGSKANVKGGRPGNGSSVGSCVMMLVAIAIGFCYL</sequence>
<feature type="compositionally biased region" description="Polar residues" evidence="1">
    <location>
        <begin position="1"/>
        <end position="17"/>
    </location>
</feature>
<accession>A0ABR3Y0T2</accession>
<feature type="region of interest" description="Disordered" evidence="1">
    <location>
        <begin position="288"/>
        <end position="327"/>
    </location>
</feature>
<feature type="transmembrane region" description="Helical" evidence="2">
    <location>
        <begin position="52"/>
        <end position="75"/>
    </location>
</feature>
<keyword evidence="2" id="KW-0812">Transmembrane</keyword>
<name>A0ABR3Y0T2_9PEZI</name>
<comment type="caution">
    <text evidence="3">The sequence shown here is derived from an EMBL/GenBank/DDBJ whole genome shotgun (WGS) entry which is preliminary data.</text>
</comment>
<evidence type="ECO:0000313" key="4">
    <source>
        <dbReference type="Proteomes" id="UP001586593"/>
    </source>
</evidence>
<gene>
    <name evidence="3" type="ORF">VTK73DRAFT_4157</name>
</gene>
<evidence type="ECO:0000256" key="2">
    <source>
        <dbReference type="SAM" id="Phobius"/>
    </source>
</evidence>